<dbReference type="Pfam" id="PF12146">
    <property type="entry name" value="Hydrolase_4"/>
    <property type="match status" value="1"/>
</dbReference>
<dbReference type="InterPro" id="IPR029058">
    <property type="entry name" value="AB_hydrolase_fold"/>
</dbReference>
<dbReference type="GO" id="GO:0016787">
    <property type="term" value="F:hydrolase activity"/>
    <property type="evidence" value="ECO:0007669"/>
    <property type="project" value="UniProtKB-KW"/>
</dbReference>
<reference evidence="3" key="2">
    <citation type="submission" date="2019-06" db="EMBL/GenBank/DDBJ databases">
        <title>Co-occurence of chitin degradation, pigmentation and bioactivity in marine Pseudoalteromonas.</title>
        <authorList>
            <person name="Sonnenschein E.C."/>
            <person name="Bech P.K."/>
        </authorList>
    </citation>
    <scope>NUCLEOTIDE SEQUENCE [LARGE SCALE GENOMIC DNA]</scope>
    <source>
        <strain evidence="3">S2599</strain>
    </source>
</reference>
<dbReference type="OrthoDB" id="9788260at2"/>
<dbReference type="InterPro" id="IPR051044">
    <property type="entry name" value="MAG_DAG_Lipase"/>
</dbReference>
<evidence type="ECO:0000313" key="2">
    <source>
        <dbReference type="EMBL" id="TMP36657.1"/>
    </source>
</evidence>
<dbReference type="RefSeq" id="WP_138545340.1">
    <property type="nucleotide sequence ID" value="NZ_PNCJ01000017.1"/>
</dbReference>
<name>A0A5S3WYJ7_9GAMM</name>
<dbReference type="Proteomes" id="UP000306719">
    <property type="component" value="Unassembled WGS sequence"/>
</dbReference>
<comment type="caution">
    <text evidence="2">The sequence shown here is derived from an EMBL/GenBank/DDBJ whole genome shotgun (WGS) entry which is preliminary data.</text>
</comment>
<protein>
    <submittedName>
        <fullName evidence="2">Alpha/beta hydrolase</fullName>
    </submittedName>
</protein>
<dbReference type="EMBL" id="PNCJ01000017">
    <property type="protein sequence ID" value="TMP36657.1"/>
    <property type="molecule type" value="Genomic_DNA"/>
</dbReference>
<feature type="domain" description="Serine aminopeptidase S33" evidence="1">
    <location>
        <begin position="45"/>
        <end position="294"/>
    </location>
</feature>
<sequence>MYYSESTHLTDNLVHIQAHWERCQKGTFSSGVGPLFYASHIPDRAKFAVVLVNGRIESAHKYQELMWELARNQIAVFTFDHPGQGLSGRFLANLHIGYIDTFTQYGDCLDAFMQEVVTSQWQGDTIILAHSMGGAIACDYLSRFTTSVKGAFLSAPMLAINTAPYPAWFAHGVASTACLLGLGKCYAIGQADYLPKAFEDNELTQCKHRYALFRQLYRDNPGLQLGGVSFRWLQQALQFTRNIEQLQIALPLSIASAEYDSIVCPTAHAQFAQRQSQCQIQSYPGKHELLCETDTIRRAVLDQFYTFAEQLLGYQPSLKNVTNYTVDEFGDTDSDTGS</sequence>
<organism evidence="2 3">
    <name type="scientific">Pseudoalteromonas rubra</name>
    <dbReference type="NCBI Taxonomy" id="43658"/>
    <lineage>
        <taxon>Bacteria</taxon>
        <taxon>Pseudomonadati</taxon>
        <taxon>Pseudomonadota</taxon>
        <taxon>Gammaproteobacteria</taxon>
        <taxon>Alteromonadales</taxon>
        <taxon>Pseudoalteromonadaceae</taxon>
        <taxon>Pseudoalteromonas</taxon>
    </lineage>
</organism>
<evidence type="ECO:0000313" key="3">
    <source>
        <dbReference type="Proteomes" id="UP000306719"/>
    </source>
</evidence>
<dbReference type="PANTHER" id="PTHR11614">
    <property type="entry name" value="PHOSPHOLIPASE-RELATED"/>
    <property type="match status" value="1"/>
</dbReference>
<keyword evidence="2" id="KW-0378">Hydrolase</keyword>
<reference evidence="2 3" key="1">
    <citation type="submission" date="2018-01" db="EMBL/GenBank/DDBJ databases">
        <authorList>
            <person name="Paulsen S."/>
            <person name="Gram L.K."/>
        </authorList>
    </citation>
    <scope>NUCLEOTIDE SEQUENCE [LARGE SCALE GENOMIC DNA]</scope>
    <source>
        <strain evidence="2 3">S2599</strain>
    </source>
</reference>
<dbReference type="InterPro" id="IPR022742">
    <property type="entry name" value="Hydrolase_4"/>
</dbReference>
<accession>A0A5S3WYJ7</accession>
<dbReference type="SUPFAM" id="SSF53474">
    <property type="entry name" value="alpha/beta-Hydrolases"/>
    <property type="match status" value="1"/>
</dbReference>
<proteinExistence type="predicted"/>
<dbReference type="AlphaFoldDB" id="A0A5S3WYJ7"/>
<evidence type="ECO:0000259" key="1">
    <source>
        <dbReference type="Pfam" id="PF12146"/>
    </source>
</evidence>
<dbReference type="Gene3D" id="3.40.50.1820">
    <property type="entry name" value="alpha/beta hydrolase"/>
    <property type="match status" value="1"/>
</dbReference>
<gene>
    <name evidence="2" type="ORF">CWB98_13610</name>
</gene>